<evidence type="ECO:0000259" key="1">
    <source>
        <dbReference type="Pfam" id="PF22622"/>
    </source>
</evidence>
<dbReference type="STRING" id="888268.A0A1E5UUZ0"/>
<reference evidence="2 3" key="1">
    <citation type="submission" date="2016-09" db="EMBL/GenBank/DDBJ databases">
        <title>The draft genome of Dichanthelium oligosanthes: A C3 panicoid grass species.</title>
        <authorList>
            <person name="Studer A.J."/>
            <person name="Schnable J.C."/>
            <person name="Brutnell T.P."/>
        </authorList>
    </citation>
    <scope>NUCLEOTIDE SEQUENCE [LARGE SCALE GENOMIC DNA]</scope>
    <source>
        <strain evidence="3">cv. Kellogg 1175</strain>
        <tissue evidence="2">Leaf</tissue>
    </source>
</reference>
<dbReference type="Gene3D" id="3.10.129.10">
    <property type="entry name" value="Hotdog Thioesterase"/>
    <property type="match status" value="1"/>
</dbReference>
<sequence>MARSATGKAAVVKAIDPAMVVSHKFPEPLGLHCAGHVRVRRGCHHLLDRISHWLPPRGLNVLCAFGWCRDVALYSLGVGACNADAEDEKELQLVYSRDGKSSIKVLTEGCLENFLKAFSTFIVAHATTDTFYLLLFLHLFSKAVAMDSAWMCLGLSKKLFYDPKLLLHGQHYIEMYGPIPSRAYVTNKIKIAGLHDRGKAAVLELETLTCLQGSDDVLCVNRSTIYLRGAGGFSDSSQPFSYATYAADEALLCGLLSGYFDPLHSDPTFAHAAGYASSYNLQLQLTSSFYFIF</sequence>
<evidence type="ECO:0000313" key="2">
    <source>
        <dbReference type="EMBL" id="OEL16615.1"/>
    </source>
</evidence>
<dbReference type="InterPro" id="IPR054357">
    <property type="entry name" value="MFE-2_N"/>
</dbReference>
<dbReference type="GO" id="GO:0006635">
    <property type="term" value="P:fatty acid beta-oxidation"/>
    <property type="evidence" value="ECO:0007669"/>
    <property type="project" value="TreeGrafter"/>
</dbReference>
<dbReference type="GO" id="GO:0005777">
    <property type="term" value="C:peroxisome"/>
    <property type="evidence" value="ECO:0007669"/>
    <property type="project" value="TreeGrafter"/>
</dbReference>
<dbReference type="InterPro" id="IPR029069">
    <property type="entry name" value="HotDog_dom_sf"/>
</dbReference>
<name>A0A1E5UUZ0_9POAL</name>
<dbReference type="AlphaFoldDB" id="A0A1E5UUZ0"/>
<dbReference type="PANTHER" id="PTHR13078">
    <property type="entry name" value="PEROXISOMAL MULTIFUNCTIONAL ENZYME TYPE 2-RELATED"/>
    <property type="match status" value="1"/>
</dbReference>
<protein>
    <submittedName>
        <fullName evidence="2">Enoyl-CoA hydratase 2, peroxisomal</fullName>
    </submittedName>
</protein>
<comment type="caution">
    <text evidence="2">The sequence shown here is derived from an EMBL/GenBank/DDBJ whole genome shotgun (WGS) entry which is preliminary data.</text>
</comment>
<feature type="domain" description="Peroxisomal multifunctional enzyme type 2-like N-terminal" evidence="1">
    <location>
        <begin position="69"/>
        <end position="229"/>
    </location>
</feature>
<accession>A0A1E5UUZ0</accession>
<dbReference type="GO" id="GO:0004300">
    <property type="term" value="F:enoyl-CoA hydratase activity"/>
    <property type="evidence" value="ECO:0007669"/>
    <property type="project" value="TreeGrafter"/>
</dbReference>
<proteinExistence type="predicted"/>
<dbReference type="GO" id="GO:0003857">
    <property type="term" value="F:(3S)-3-hydroxyacyl-CoA dehydrogenase (NAD+) activity"/>
    <property type="evidence" value="ECO:0007669"/>
    <property type="project" value="TreeGrafter"/>
</dbReference>
<dbReference type="GO" id="GO:0044594">
    <property type="term" value="F:17-beta-hydroxysteroid dehydrogenase (NAD+) activity"/>
    <property type="evidence" value="ECO:0007669"/>
    <property type="project" value="TreeGrafter"/>
</dbReference>
<dbReference type="Pfam" id="PF22622">
    <property type="entry name" value="MFE-2_hydrat-2_N"/>
    <property type="match status" value="1"/>
</dbReference>
<gene>
    <name evidence="2" type="ORF">BAE44_0022367</name>
</gene>
<keyword evidence="3" id="KW-1185">Reference proteome</keyword>
<organism evidence="2 3">
    <name type="scientific">Dichanthelium oligosanthes</name>
    <dbReference type="NCBI Taxonomy" id="888268"/>
    <lineage>
        <taxon>Eukaryota</taxon>
        <taxon>Viridiplantae</taxon>
        <taxon>Streptophyta</taxon>
        <taxon>Embryophyta</taxon>
        <taxon>Tracheophyta</taxon>
        <taxon>Spermatophyta</taxon>
        <taxon>Magnoliopsida</taxon>
        <taxon>Liliopsida</taxon>
        <taxon>Poales</taxon>
        <taxon>Poaceae</taxon>
        <taxon>PACMAD clade</taxon>
        <taxon>Panicoideae</taxon>
        <taxon>Panicodae</taxon>
        <taxon>Paniceae</taxon>
        <taxon>Dichantheliinae</taxon>
        <taxon>Dichanthelium</taxon>
    </lineage>
</organism>
<evidence type="ECO:0000313" key="3">
    <source>
        <dbReference type="Proteomes" id="UP000095767"/>
    </source>
</evidence>
<dbReference type="EMBL" id="LWDX02062516">
    <property type="protein sequence ID" value="OEL16615.1"/>
    <property type="molecule type" value="Genomic_DNA"/>
</dbReference>
<dbReference type="Proteomes" id="UP000095767">
    <property type="component" value="Unassembled WGS sequence"/>
</dbReference>
<dbReference type="PANTHER" id="PTHR13078:SF58">
    <property type="entry name" value="ENOYL-COA HYDRATASE 2 PEROXISOMAL"/>
    <property type="match status" value="1"/>
</dbReference>
<dbReference type="OrthoDB" id="60204at2759"/>
<dbReference type="SUPFAM" id="SSF54637">
    <property type="entry name" value="Thioesterase/thiol ester dehydrase-isomerase"/>
    <property type="match status" value="1"/>
</dbReference>